<evidence type="ECO:0000313" key="3">
    <source>
        <dbReference type="Proteomes" id="UP000823749"/>
    </source>
</evidence>
<proteinExistence type="predicted"/>
<evidence type="ECO:0000256" key="1">
    <source>
        <dbReference type="SAM" id="MobiDB-lite"/>
    </source>
</evidence>
<dbReference type="Proteomes" id="UP000823749">
    <property type="component" value="Unassembled WGS sequence"/>
</dbReference>
<feature type="compositionally biased region" description="Polar residues" evidence="1">
    <location>
        <begin position="77"/>
        <end position="90"/>
    </location>
</feature>
<reference evidence="2" key="1">
    <citation type="submission" date="2020-08" db="EMBL/GenBank/DDBJ databases">
        <title>Plant Genome Project.</title>
        <authorList>
            <person name="Zhang R.-G."/>
        </authorList>
    </citation>
    <scope>NUCLEOTIDE SEQUENCE</scope>
    <source>
        <strain evidence="2">WSP0</strain>
        <tissue evidence="2">Leaf</tissue>
    </source>
</reference>
<gene>
    <name evidence="2" type="ORF">RHGRI_038477</name>
</gene>
<feature type="region of interest" description="Disordered" evidence="1">
    <location>
        <begin position="77"/>
        <end position="99"/>
    </location>
</feature>
<dbReference type="AlphaFoldDB" id="A0AAV6HPB0"/>
<organism evidence="2 3">
    <name type="scientific">Rhododendron griersonianum</name>
    <dbReference type="NCBI Taxonomy" id="479676"/>
    <lineage>
        <taxon>Eukaryota</taxon>
        <taxon>Viridiplantae</taxon>
        <taxon>Streptophyta</taxon>
        <taxon>Embryophyta</taxon>
        <taxon>Tracheophyta</taxon>
        <taxon>Spermatophyta</taxon>
        <taxon>Magnoliopsida</taxon>
        <taxon>eudicotyledons</taxon>
        <taxon>Gunneridae</taxon>
        <taxon>Pentapetalae</taxon>
        <taxon>asterids</taxon>
        <taxon>Ericales</taxon>
        <taxon>Ericaceae</taxon>
        <taxon>Ericoideae</taxon>
        <taxon>Rhodoreae</taxon>
        <taxon>Rhododendron</taxon>
    </lineage>
</organism>
<evidence type="ECO:0000313" key="2">
    <source>
        <dbReference type="EMBL" id="KAG5513090.1"/>
    </source>
</evidence>
<accession>A0AAV6HPB0</accession>
<name>A0AAV6HPB0_9ERIC</name>
<comment type="caution">
    <text evidence="2">The sequence shown here is derived from an EMBL/GenBank/DDBJ whole genome shotgun (WGS) entry which is preliminary data.</text>
</comment>
<dbReference type="EMBL" id="JACTNZ010000015">
    <property type="protein sequence ID" value="KAG5513090.1"/>
    <property type="molecule type" value="Genomic_DNA"/>
</dbReference>
<sequence length="99" mass="11208">MKQNQVDETALAWQLNLVSFKSPEDIYGLEVLSPMNALVFLRFLFHFCRLDNLLVSARMFPDSVIFWCQAALQNTVAEQSNPSSQSSCKNQGIIRGLEP</sequence>
<protein>
    <submittedName>
        <fullName evidence="2">Uncharacterized protein</fullName>
    </submittedName>
</protein>
<keyword evidence="3" id="KW-1185">Reference proteome</keyword>